<evidence type="ECO:0000313" key="3">
    <source>
        <dbReference type="Proteomes" id="UP000007519"/>
    </source>
</evidence>
<name>H6L6V6_SAPGL</name>
<sequence>MCSSGRRPDRASLLAKGRASSELRNVAPAAGGRPQKKQQQQKSKNYI</sequence>
<accession>H6L6V6</accession>
<reference evidence="2 3" key="1">
    <citation type="journal article" date="2012" name="Stand. Genomic Sci.">
        <title>Complete genome sequencing and analysis of Saprospira grandis str. Lewin, a predatory marine bacterium.</title>
        <authorList>
            <person name="Saw J.H."/>
            <person name="Yuryev A."/>
            <person name="Kanbe M."/>
            <person name="Hou S."/>
            <person name="Young A.G."/>
            <person name="Aizawa S."/>
            <person name="Alam M."/>
        </authorList>
    </citation>
    <scope>NUCLEOTIDE SEQUENCE [LARGE SCALE GENOMIC DNA]</scope>
    <source>
        <strain evidence="2 3">Lewin</strain>
    </source>
</reference>
<feature type="compositionally biased region" description="Low complexity" evidence="1">
    <location>
        <begin position="37"/>
        <end position="47"/>
    </location>
</feature>
<evidence type="ECO:0000313" key="2">
    <source>
        <dbReference type="EMBL" id="AFC26386.1"/>
    </source>
</evidence>
<feature type="region of interest" description="Disordered" evidence="1">
    <location>
        <begin position="1"/>
        <end position="47"/>
    </location>
</feature>
<gene>
    <name evidence="2" type="ordered locus">SGRA_3665</name>
</gene>
<dbReference type="KEGG" id="sgn:SGRA_3665"/>
<dbReference type="HOGENOM" id="CLU_190754_1_0_10"/>
<keyword evidence="3" id="KW-1185">Reference proteome</keyword>
<protein>
    <submittedName>
        <fullName evidence="2">Uncharacterized protein</fullName>
    </submittedName>
</protein>
<organism evidence="2 3">
    <name type="scientific">Saprospira grandis (strain Lewin)</name>
    <dbReference type="NCBI Taxonomy" id="984262"/>
    <lineage>
        <taxon>Bacteria</taxon>
        <taxon>Pseudomonadati</taxon>
        <taxon>Bacteroidota</taxon>
        <taxon>Saprospiria</taxon>
        <taxon>Saprospirales</taxon>
        <taxon>Saprospiraceae</taxon>
        <taxon>Saprospira</taxon>
    </lineage>
</organism>
<dbReference type="AlphaFoldDB" id="H6L6V6"/>
<evidence type="ECO:0000256" key="1">
    <source>
        <dbReference type="SAM" id="MobiDB-lite"/>
    </source>
</evidence>
<dbReference type="EMBL" id="CP002831">
    <property type="protein sequence ID" value="AFC26386.1"/>
    <property type="molecule type" value="Genomic_DNA"/>
</dbReference>
<feature type="compositionally biased region" description="Basic and acidic residues" evidence="1">
    <location>
        <begin position="1"/>
        <end position="10"/>
    </location>
</feature>
<dbReference type="Proteomes" id="UP000007519">
    <property type="component" value="Chromosome"/>
</dbReference>
<proteinExistence type="predicted"/>